<dbReference type="Proteomes" id="UP000189670">
    <property type="component" value="Unassembled WGS sequence"/>
</dbReference>
<dbReference type="SUPFAM" id="SSF47162">
    <property type="entry name" value="Apolipoprotein"/>
    <property type="match status" value="1"/>
</dbReference>
<organism evidence="1 2">
    <name type="scientific">Candidatus Magnetoglobus multicellularis str. Araruama</name>
    <dbReference type="NCBI Taxonomy" id="890399"/>
    <lineage>
        <taxon>Bacteria</taxon>
        <taxon>Pseudomonadati</taxon>
        <taxon>Thermodesulfobacteriota</taxon>
        <taxon>Desulfobacteria</taxon>
        <taxon>Desulfobacterales</taxon>
        <taxon>Desulfobacteraceae</taxon>
        <taxon>Candidatus Magnetoglobus</taxon>
    </lineage>
</organism>
<accession>A0A1V1P2T6</accession>
<name>A0A1V1P2T6_9BACT</name>
<sequence>MVPKAEPAVSHPVDDIDESQKLSTIRNILLGGQIQQYDSRFSEIEKQFEIIKNSLFDQTKETLSGLEKQVTSEFENITTRITEQVKTEFEIYTEKLDTEKKERYSSIEKFVSRLDQLDTEFQKQFNDIKTQIQGIETTLQQKISSQVEIIKQDLQAEFDTLSASIQDRVKQHTQNKIERTEMVGFFKDMADRFSL</sequence>
<reference evidence="2" key="1">
    <citation type="submission" date="2012-11" db="EMBL/GenBank/DDBJ databases">
        <authorList>
            <person name="Lucero-Rivera Y.E."/>
            <person name="Tovar-Ramirez D."/>
        </authorList>
    </citation>
    <scope>NUCLEOTIDE SEQUENCE [LARGE SCALE GENOMIC DNA]</scope>
    <source>
        <strain evidence="2">Araruama</strain>
    </source>
</reference>
<dbReference type="EMBL" id="ATBP01000734">
    <property type="protein sequence ID" value="ETR69118.1"/>
    <property type="molecule type" value="Genomic_DNA"/>
</dbReference>
<protein>
    <submittedName>
        <fullName evidence="1">BdrF</fullName>
    </submittedName>
</protein>
<proteinExistence type="predicted"/>
<dbReference type="AlphaFoldDB" id="A0A1V1P2T6"/>
<evidence type="ECO:0000313" key="2">
    <source>
        <dbReference type="Proteomes" id="UP000189670"/>
    </source>
</evidence>
<evidence type="ECO:0000313" key="1">
    <source>
        <dbReference type="EMBL" id="ETR69118.1"/>
    </source>
</evidence>
<comment type="caution">
    <text evidence="1">The sequence shown here is derived from an EMBL/GenBank/DDBJ whole genome shotgun (WGS) entry which is preliminary data.</text>
</comment>
<dbReference type="Gene3D" id="1.20.120.20">
    <property type="entry name" value="Apolipoprotein"/>
    <property type="match status" value="1"/>
</dbReference>
<gene>
    <name evidence="1" type="primary">bdrF</name>
    <name evidence="1" type="ORF">OMM_04144</name>
</gene>